<keyword evidence="7" id="KW-1185">Reference proteome</keyword>
<name>A0A2R4XH80_9BURK</name>
<evidence type="ECO:0000256" key="2">
    <source>
        <dbReference type="ARBA" id="ARBA00023125"/>
    </source>
</evidence>
<dbReference type="SUPFAM" id="SSF55781">
    <property type="entry name" value="GAF domain-like"/>
    <property type="match status" value="1"/>
</dbReference>
<dbReference type="SUPFAM" id="SSF46785">
    <property type="entry name" value="Winged helix' DNA-binding domain"/>
    <property type="match status" value="1"/>
</dbReference>
<evidence type="ECO:0000313" key="6">
    <source>
        <dbReference type="EMBL" id="AWB33160.1"/>
    </source>
</evidence>
<gene>
    <name evidence="6" type="ORF">DBV39_04910</name>
</gene>
<protein>
    <submittedName>
        <fullName evidence="6">IclR family transcriptional regulator</fullName>
    </submittedName>
</protein>
<dbReference type="InterPro" id="IPR036388">
    <property type="entry name" value="WH-like_DNA-bd_sf"/>
</dbReference>
<dbReference type="RefSeq" id="WP_108620589.1">
    <property type="nucleotide sequence ID" value="NZ_CP028901.1"/>
</dbReference>
<dbReference type="KEGG" id="boz:DBV39_04910"/>
<dbReference type="Pfam" id="PF01614">
    <property type="entry name" value="IclR_C"/>
    <property type="match status" value="1"/>
</dbReference>
<accession>A0A2R4XH80</accession>
<dbReference type="InterPro" id="IPR036390">
    <property type="entry name" value="WH_DNA-bd_sf"/>
</dbReference>
<dbReference type="Proteomes" id="UP000244571">
    <property type="component" value="Chromosome"/>
</dbReference>
<feature type="domain" description="HTH iclR-type" evidence="4">
    <location>
        <begin position="6"/>
        <end position="67"/>
    </location>
</feature>
<evidence type="ECO:0000259" key="4">
    <source>
        <dbReference type="PROSITE" id="PS51077"/>
    </source>
</evidence>
<dbReference type="InterPro" id="IPR029016">
    <property type="entry name" value="GAF-like_dom_sf"/>
</dbReference>
<dbReference type="AlphaFoldDB" id="A0A2R4XH80"/>
<dbReference type="Gene3D" id="1.10.10.10">
    <property type="entry name" value="Winged helix-like DNA-binding domain superfamily/Winged helix DNA-binding domain"/>
    <property type="match status" value="1"/>
</dbReference>
<proteinExistence type="predicted"/>
<dbReference type="InterPro" id="IPR050707">
    <property type="entry name" value="HTH_MetabolicPath_Reg"/>
</dbReference>
<sequence>MKGREMSSFAKGLSILELFREGALSVHLDEVVEFLGTSRATAYRYLASLCDVGLLSPAKGGVYVLGPRIIELDRIMQIGDPLLTAGRKVMRQLSDAKCLNMLLASYFRNSIMCVDIAWPDPAIPALFERGKPMSLFRGAMAKIILANLSVYQQRNLALNYPDEIKRAGMGETWPEFRTKLAEIGRQGYSITRAEMMPQSGGISAPIFDAENKVLGSITIVLAESEFPSTDFDQLAQWITDAGRKASEMIAERCAEPVHATAKIKTSDKKISTTKRKKGVT</sequence>
<keyword evidence="2" id="KW-0238">DNA-binding</keyword>
<keyword evidence="3" id="KW-0804">Transcription</keyword>
<dbReference type="GO" id="GO:0003677">
    <property type="term" value="F:DNA binding"/>
    <property type="evidence" value="ECO:0007669"/>
    <property type="project" value="UniProtKB-KW"/>
</dbReference>
<reference evidence="6 7" key="1">
    <citation type="submission" date="2018-04" db="EMBL/GenBank/DDBJ databases">
        <title>Bordetella sp. HZ20 isolated from seawater.</title>
        <authorList>
            <person name="Sun C."/>
        </authorList>
    </citation>
    <scope>NUCLEOTIDE SEQUENCE [LARGE SCALE GENOMIC DNA]</scope>
    <source>
        <strain evidence="6 7">HZ20</strain>
    </source>
</reference>
<dbReference type="InterPro" id="IPR005471">
    <property type="entry name" value="Tscrpt_reg_IclR_N"/>
</dbReference>
<dbReference type="GO" id="GO:0045892">
    <property type="term" value="P:negative regulation of DNA-templated transcription"/>
    <property type="evidence" value="ECO:0007669"/>
    <property type="project" value="TreeGrafter"/>
</dbReference>
<dbReference type="EMBL" id="CP028901">
    <property type="protein sequence ID" value="AWB33160.1"/>
    <property type="molecule type" value="Genomic_DNA"/>
</dbReference>
<dbReference type="Gene3D" id="3.30.450.40">
    <property type="match status" value="1"/>
</dbReference>
<dbReference type="PANTHER" id="PTHR30136:SF24">
    <property type="entry name" value="HTH-TYPE TRANSCRIPTIONAL REPRESSOR ALLR"/>
    <property type="match status" value="1"/>
</dbReference>
<dbReference type="OrthoDB" id="6687062at2"/>
<dbReference type="SMART" id="SM00346">
    <property type="entry name" value="HTH_ICLR"/>
    <property type="match status" value="1"/>
</dbReference>
<dbReference type="PROSITE" id="PS51077">
    <property type="entry name" value="HTH_ICLR"/>
    <property type="match status" value="1"/>
</dbReference>
<evidence type="ECO:0000259" key="5">
    <source>
        <dbReference type="PROSITE" id="PS51078"/>
    </source>
</evidence>
<evidence type="ECO:0000256" key="1">
    <source>
        <dbReference type="ARBA" id="ARBA00023015"/>
    </source>
</evidence>
<dbReference type="PANTHER" id="PTHR30136">
    <property type="entry name" value="HELIX-TURN-HELIX TRANSCRIPTIONAL REGULATOR, ICLR FAMILY"/>
    <property type="match status" value="1"/>
</dbReference>
<evidence type="ECO:0000256" key="3">
    <source>
        <dbReference type="ARBA" id="ARBA00023163"/>
    </source>
</evidence>
<evidence type="ECO:0000313" key="7">
    <source>
        <dbReference type="Proteomes" id="UP000244571"/>
    </source>
</evidence>
<dbReference type="InterPro" id="IPR014757">
    <property type="entry name" value="Tscrpt_reg_IclR_C"/>
</dbReference>
<dbReference type="PROSITE" id="PS51078">
    <property type="entry name" value="ICLR_ED"/>
    <property type="match status" value="1"/>
</dbReference>
<dbReference type="GO" id="GO:0003700">
    <property type="term" value="F:DNA-binding transcription factor activity"/>
    <property type="evidence" value="ECO:0007669"/>
    <property type="project" value="TreeGrafter"/>
</dbReference>
<keyword evidence="1" id="KW-0805">Transcription regulation</keyword>
<organism evidence="6 7">
    <name type="scientific">Orrella marina</name>
    <dbReference type="NCBI Taxonomy" id="2163011"/>
    <lineage>
        <taxon>Bacteria</taxon>
        <taxon>Pseudomonadati</taxon>
        <taxon>Pseudomonadota</taxon>
        <taxon>Betaproteobacteria</taxon>
        <taxon>Burkholderiales</taxon>
        <taxon>Alcaligenaceae</taxon>
        <taxon>Orrella</taxon>
    </lineage>
</organism>
<feature type="domain" description="IclR-ED" evidence="5">
    <location>
        <begin position="68"/>
        <end position="251"/>
    </location>
</feature>
<dbReference type="Pfam" id="PF09339">
    <property type="entry name" value="HTH_IclR"/>
    <property type="match status" value="1"/>
</dbReference>